<keyword evidence="4" id="KW-0378">Hydrolase</keyword>
<dbReference type="SUPFAM" id="SSF52266">
    <property type="entry name" value="SGNH hydrolase"/>
    <property type="match status" value="1"/>
</dbReference>
<dbReference type="InterPro" id="IPR007280">
    <property type="entry name" value="Peptidase_C_arc/bac"/>
</dbReference>
<evidence type="ECO:0000256" key="1">
    <source>
        <dbReference type="ARBA" id="ARBA00004370"/>
    </source>
</evidence>
<keyword evidence="9" id="KW-1185">Reference proteome</keyword>
<keyword evidence="2" id="KW-0800">Toxin</keyword>
<dbReference type="PANTHER" id="PTHR45648:SF22">
    <property type="entry name" value="GDSL LIPASE_ACYLHYDROLASE FAMILY PROTEIN (AFU_ORTHOLOGUE AFUA_4G14700)"/>
    <property type="match status" value="1"/>
</dbReference>
<feature type="domain" description="Peptidase C-terminal archaeal/bacterial" evidence="7">
    <location>
        <begin position="344"/>
        <end position="414"/>
    </location>
</feature>
<dbReference type="PANTHER" id="PTHR45648">
    <property type="entry name" value="GDSL LIPASE/ACYLHYDROLASE FAMILY PROTEIN (AFU_ORTHOLOGUE AFUA_4G14700)"/>
    <property type="match status" value="1"/>
</dbReference>
<dbReference type="RefSeq" id="WP_111456737.1">
    <property type="nucleotide sequence ID" value="NZ_QFYP01000001.1"/>
</dbReference>
<dbReference type="InterPro" id="IPR018511">
    <property type="entry name" value="Hemolysin-typ_Ca-bd_CS"/>
</dbReference>
<evidence type="ECO:0000256" key="3">
    <source>
        <dbReference type="ARBA" id="ARBA00022737"/>
    </source>
</evidence>
<comment type="subcellular location">
    <subcellularLocation>
        <location evidence="1">Membrane</location>
    </subcellularLocation>
</comment>
<dbReference type="GO" id="GO:0005576">
    <property type="term" value="C:extracellular region"/>
    <property type="evidence" value="ECO:0007669"/>
    <property type="project" value="InterPro"/>
</dbReference>
<dbReference type="GO" id="GO:0016788">
    <property type="term" value="F:hydrolase activity, acting on ester bonds"/>
    <property type="evidence" value="ECO:0007669"/>
    <property type="project" value="InterPro"/>
</dbReference>
<comment type="caution">
    <text evidence="8">The sequence shown here is derived from an EMBL/GenBank/DDBJ whole genome shotgun (WGS) entry which is preliminary data.</text>
</comment>
<dbReference type="InterPro" id="IPR003995">
    <property type="entry name" value="RTX_toxin_determinant-A"/>
</dbReference>
<dbReference type="OrthoDB" id="480426at2"/>
<dbReference type="AlphaFoldDB" id="A0A328B0Q5"/>
<evidence type="ECO:0000313" key="8">
    <source>
        <dbReference type="EMBL" id="RAK59444.1"/>
    </source>
</evidence>
<reference evidence="9" key="1">
    <citation type="submission" date="2018-05" db="EMBL/GenBank/DDBJ databases">
        <authorList>
            <person name="Li X."/>
        </authorList>
    </citation>
    <scope>NUCLEOTIDE SEQUENCE [LARGE SCALE GENOMIC DNA]</scope>
    <source>
        <strain evidence="9">HKS-05</strain>
    </source>
</reference>
<dbReference type="SUPFAM" id="SSF51120">
    <property type="entry name" value="beta-Roll"/>
    <property type="match status" value="2"/>
</dbReference>
<keyword evidence="3" id="KW-0677">Repeat</keyword>
<dbReference type="PROSITE" id="PS00330">
    <property type="entry name" value="HEMOLYSIN_CALCIUM"/>
    <property type="match status" value="1"/>
</dbReference>
<dbReference type="GO" id="GO:0016020">
    <property type="term" value="C:membrane"/>
    <property type="evidence" value="ECO:0007669"/>
    <property type="project" value="UniProtKB-SubCell"/>
</dbReference>
<evidence type="ECO:0000256" key="2">
    <source>
        <dbReference type="ARBA" id="ARBA00022656"/>
    </source>
</evidence>
<name>A0A328B0Q5_9CAUL</name>
<evidence type="ECO:0000256" key="4">
    <source>
        <dbReference type="ARBA" id="ARBA00022801"/>
    </source>
</evidence>
<dbReference type="Gene3D" id="2.150.10.10">
    <property type="entry name" value="Serralysin-like metalloprotease, C-terminal"/>
    <property type="match status" value="2"/>
</dbReference>
<evidence type="ECO:0000313" key="9">
    <source>
        <dbReference type="Proteomes" id="UP000249842"/>
    </source>
</evidence>
<keyword evidence="6" id="KW-0472">Membrane</keyword>
<dbReference type="PRINTS" id="PR00313">
    <property type="entry name" value="CABNDNGRPT"/>
</dbReference>
<dbReference type="InterPro" id="IPR011049">
    <property type="entry name" value="Serralysin-like_metalloprot_C"/>
</dbReference>
<dbReference type="Pfam" id="PF04151">
    <property type="entry name" value="PPC"/>
    <property type="match status" value="1"/>
</dbReference>
<dbReference type="InterPro" id="IPR051058">
    <property type="entry name" value="GDSL_Est/Lipase"/>
</dbReference>
<evidence type="ECO:0000259" key="7">
    <source>
        <dbReference type="Pfam" id="PF04151"/>
    </source>
</evidence>
<dbReference type="Pfam" id="PF00353">
    <property type="entry name" value="HemolysinCabind"/>
    <property type="match status" value="3"/>
</dbReference>
<sequence length="643" mass="64709">MPDDVQSPGAALPAFSGVFVFGDSLVDPGNDLKAGVLLGRLPFVDIPSGAPTADQGYFQGRFTDGYNAADLISNKLLQAPTQATFPYGFKDPLLGLSIPFLNRPDGANLSFAYGGALALQGPFDLAPGLDAQTGIYHHFTPDPNALYVVAIGSNDVIDLVPKSGDPVTGAAADARLSAIASEITKEVAQLYARGVQHVLVAGIPDVGLIPDYRGAENEAARRSLVSTYAERADALLKADLGGLTLPAGATLTDYNFLGYTHAVIADPAAYGFTNVTQARTSVQAGALDPVGHGFLFFDAFHPSAQAHAQIAGEILDALQGAPPSWSAPPAIGSQAAGAIPVGGADSFTASLAAGATYVVDLLGVSSGAGSLADPLVRVLDASGAVVAGDDDSGLGLDPHLQFVAPTSGDYTIQVLGVGVTGGTYRLQAGEPSGSNLLTSGRLRGSDVTVQGGAANDTIAAEAGANYLRGGDGADSILGGSGFDDINGNKGDDTLDGGAGGDDWLVGGQGNDLITAHAGGNILYGNIGADTLNGGSGNEILRGGQNDDVIYGGAGNDWLSGDRGNDTLTGGPGADIFHSFAAAGLDRVLDFSLAEGDRVQLDPGTAYALAQVGADTVIDMGGGNQMVLAGVALASLPAGWIFEA</sequence>
<gene>
    <name evidence="8" type="ORF">DJ021_06300</name>
</gene>
<dbReference type="Proteomes" id="UP000249842">
    <property type="component" value="Unassembled WGS sequence"/>
</dbReference>
<keyword evidence="5" id="KW-0843">Virulence</keyword>
<dbReference type="InterPro" id="IPR036514">
    <property type="entry name" value="SGNH_hydro_sf"/>
</dbReference>
<dbReference type="Gene3D" id="2.60.120.380">
    <property type="match status" value="1"/>
</dbReference>
<organism evidence="8 9">
    <name type="scientific">Phenylobacterium hankyongense</name>
    <dbReference type="NCBI Taxonomy" id="1813876"/>
    <lineage>
        <taxon>Bacteria</taxon>
        <taxon>Pseudomonadati</taxon>
        <taxon>Pseudomonadota</taxon>
        <taxon>Alphaproteobacteria</taxon>
        <taxon>Caulobacterales</taxon>
        <taxon>Caulobacteraceae</taxon>
        <taxon>Phenylobacterium</taxon>
    </lineage>
</organism>
<accession>A0A328B0Q5</accession>
<evidence type="ECO:0000256" key="5">
    <source>
        <dbReference type="ARBA" id="ARBA00023026"/>
    </source>
</evidence>
<dbReference type="Pfam" id="PF00657">
    <property type="entry name" value="Lipase_GDSL"/>
    <property type="match status" value="1"/>
</dbReference>
<dbReference type="EMBL" id="QFYP01000001">
    <property type="protein sequence ID" value="RAK59444.1"/>
    <property type="molecule type" value="Genomic_DNA"/>
</dbReference>
<evidence type="ECO:0000256" key="6">
    <source>
        <dbReference type="ARBA" id="ARBA00023136"/>
    </source>
</evidence>
<dbReference type="GO" id="GO:0005509">
    <property type="term" value="F:calcium ion binding"/>
    <property type="evidence" value="ECO:0007669"/>
    <property type="project" value="InterPro"/>
</dbReference>
<dbReference type="InterPro" id="IPR001087">
    <property type="entry name" value="GDSL"/>
</dbReference>
<dbReference type="Gene3D" id="3.40.50.1110">
    <property type="entry name" value="SGNH hydrolase"/>
    <property type="match status" value="1"/>
</dbReference>
<dbReference type="PRINTS" id="PR01488">
    <property type="entry name" value="RTXTOXINA"/>
</dbReference>
<protein>
    <recommendedName>
        <fullName evidence="7">Peptidase C-terminal archaeal/bacterial domain-containing protein</fullName>
    </recommendedName>
</protein>
<proteinExistence type="predicted"/>
<dbReference type="InterPro" id="IPR001343">
    <property type="entry name" value="Hemolysn_Ca-bd"/>
</dbReference>
<dbReference type="GO" id="GO:0090729">
    <property type="term" value="F:toxin activity"/>
    <property type="evidence" value="ECO:0007669"/>
    <property type="project" value="UniProtKB-KW"/>
</dbReference>